<dbReference type="AlphaFoldDB" id="E3L8S7"/>
<evidence type="ECO:0000313" key="1">
    <source>
        <dbReference type="EMBL" id="EFP92952.1"/>
    </source>
</evidence>
<reference evidence="2" key="2">
    <citation type="journal article" date="2011" name="Proc. Natl. Acad. Sci. U.S.A.">
        <title>Obligate biotrophy features unraveled by the genomic analysis of rust fungi.</title>
        <authorList>
            <person name="Duplessis S."/>
            <person name="Cuomo C.A."/>
            <person name="Lin Y.-C."/>
            <person name="Aerts A."/>
            <person name="Tisserant E."/>
            <person name="Veneault-Fourrey C."/>
            <person name="Joly D.L."/>
            <person name="Hacquard S."/>
            <person name="Amselem J."/>
            <person name="Cantarel B.L."/>
            <person name="Chiu R."/>
            <person name="Coutinho P.M."/>
            <person name="Feau N."/>
            <person name="Field M."/>
            <person name="Frey P."/>
            <person name="Gelhaye E."/>
            <person name="Goldberg J."/>
            <person name="Grabherr M.G."/>
            <person name="Kodira C.D."/>
            <person name="Kohler A."/>
            <person name="Kuees U."/>
            <person name="Lindquist E.A."/>
            <person name="Lucas S.M."/>
            <person name="Mago R."/>
            <person name="Mauceli E."/>
            <person name="Morin E."/>
            <person name="Murat C."/>
            <person name="Pangilinan J.L."/>
            <person name="Park R."/>
            <person name="Pearson M."/>
            <person name="Quesneville H."/>
            <person name="Rouhier N."/>
            <person name="Sakthikumar S."/>
            <person name="Salamov A.A."/>
            <person name="Schmutz J."/>
            <person name="Selles B."/>
            <person name="Shapiro H."/>
            <person name="Tanguay P."/>
            <person name="Tuskan G.A."/>
            <person name="Henrissat B."/>
            <person name="Van de Peer Y."/>
            <person name="Rouze P."/>
            <person name="Ellis J.G."/>
            <person name="Dodds P.N."/>
            <person name="Schein J.E."/>
            <person name="Zhong S."/>
            <person name="Hamelin R.C."/>
            <person name="Grigoriev I.V."/>
            <person name="Szabo L.J."/>
            <person name="Martin F."/>
        </authorList>
    </citation>
    <scope>NUCLEOTIDE SEQUENCE [LARGE SCALE GENOMIC DNA]</scope>
    <source>
        <strain evidence="2">CRL 75-36-700-3 / race SCCL</strain>
    </source>
</reference>
<dbReference type="VEuPathDB" id="FungiDB:PGTG_18965"/>
<name>E3L8S7_PUCGT</name>
<accession>E3L8S7</accession>
<dbReference type="GeneID" id="10542844"/>
<dbReference type="EMBL" id="DS178377">
    <property type="protein sequence ID" value="EFP92952.1"/>
    <property type="molecule type" value="Genomic_DNA"/>
</dbReference>
<dbReference type="Proteomes" id="UP000008783">
    <property type="component" value="Unassembled WGS sequence"/>
</dbReference>
<dbReference type="RefSeq" id="XP_003337371.1">
    <property type="nucleotide sequence ID" value="XM_003337323.1"/>
</dbReference>
<proteinExistence type="predicted"/>
<keyword evidence="2" id="KW-1185">Reference proteome</keyword>
<organism evidence="1 2">
    <name type="scientific">Puccinia graminis f. sp. tritici (strain CRL 75-36-700-3 / race SCCL)</name>
    <name type="common">Black stem rust fungus</name>
    <dbReference type="NCBI Taxonomy" id="418459"/>
    <lineage>
        <taxon>Eukaryota</taxon>
        <taxon>Fungi</taxon>
        <taxon>Dikarya</taxon>
        <taxon>Basidiomycota</taxon>
        <taxon>Pucciniomycotina</taxon>
        <taxon>Pucciniomycetes</taxon>
        <taxon>Pucciniales</taxon>
        <taxon>Pucciniaceae</taxon>
        <taxon>Puccinia</taxon>
    </lineage>
</organism>
<protein>
    <submittedName>
        <fullName evidence="1">Uncharacterized protein</fullName>
    </submittedName>
</protein>
<reference key="1">
    <citation type="submission" date="2007-01" db="EMBL/GenBank/DDBJ databases">
        <title>The Genome Sequence of Puccinia graminis f. sp. tritici Strain CRL 75-36-700-3.</title>
        <authorList>
            <consortium name="The Broad Institute Genome Sequencing Platform"/>
            <person name="Birren B."/>
            <person name="Lander E."/>
            <person name="Galagan J."/>
            <person name="Nusbaum C."/>
            <person name="Devon K."/>
            <person name="Cuomo C."/>
            <person name="Jaffe D."/>
            <person name="Butler J."/>
            <person name="Alvarez P."/>
            <person name="Gnerre S."/>
            <person name="Grabherr M."/>
            <person name="Mauceli E."/>
            <person name="Brockman W."/>
            <person name="Young S."/>
            <person name="LaButti K."/>
            <person name="Sykes S."/>
            <person name="DeCaprio D."/>
            <person name="Crawford M."/>
            <person name="Koehrsen M."/>
            <person name="Engels R."/>
            <person name="Montgomery P."/>
            <person name="Pearson M."/>
            <person name="Howarth C."/>
            <person name="Larson L."/>
            <person name="White J."/>
            <person name="Zeng Q."/>
            <person name="Kodira C."/>
            <person name="Yandava C."/>
            <person name="Alvarado L."/>
            <person name="O'Leary S."/>
            <person name="Szabo L."/>
            <person name="Dean R."/>
            <person name="Schein J."/>
        </authorList>
    </citation>
    <scope>NUCLEOTIDE SEQUENCE</scope>
    <source>
        <strain>CRL 75-36-700-3</strain>
    </source>
</reference>
<gene>
    <name evidence="1" type="ORF">PGTG_18965</name>
</gene>
<dbReference type="KEGG" id="pgr:PGTG_18965"/>
<dbReference type="InParanoid" id="E3L8S7"/>
<sequence>MASPAGGLTIMQKKKDKGEMNGLVTTVIKSESSRSTLQACDPILANSKLKLGCSAVQVLQTTRDRPTLDKATIQLLEKKEKKSRQRSATDASGAWLTVYDISHRLRK</sequence>
<dbReference type="HOGENOM" id="CLU_2211253_0_0_1"/>
<evidence type="ECO:0000313" key="2">
    <source>
        <dbReference type="Proteomes" id="UP000008783"/>
    </source>
</evidence>